<dbReference type="Proteomes" id="UP000593562">
    <property type="component" value="Unassembled WGS sequence"/>
</dbReference>
<dbReference type="EMBL" id="JAAARO010000014">
    <property type="protein sequence ID" value="KAF5736424.1"/>
    <property type="molecule type" value="Genomic_DNA"/>
</dbReference>
<dbReference type="InParanoid" id="A0A7J7CQU8"/>
<keyword evidence="2" id="KW-1185">Reference proteome</keyword>
<evidence type="ECO:0000313" key="1">
    <source>
        <dbReference type="EMBL" id="KAF5736424.1"/>
    </source>
</evidence>
<evidence type="ECO:0000313" key="2">
    <source>
        <dbReference type="Proteomes" id="UP000593562"/>
    </source>
</evidence>
<dbReference type="InterPro" id="IPR035896">
    <property type="entry name" value="AN1-like_Znf"/>
</dbReference>
<reference evidence="1 2" key="1">
    <citation type="journal article" date="2020" name="Nat. Commun.">
        <title>Genome of Tripterygium wilfordii and identification of cytochrome P450 involved in triptolide biosynthesis.</title>
        <authorList>
            <person name="Tu L."/>
            <person name="Su P."/>
            <person name="Zhang Z."/>
            <person name="Gao L."/>
            <person name="Wang J."/>
            <person name="Hu T."/>
            <person name="Zhou J."/>
            <person name="Zhang Y."/>
            <person name="Zhao Y."/>
            <person name="Liu Y."/>
            <person name="Song Y."/>
            <person name="Tong Y."/>
            <person name="Lu Y."/>
            <person name="Yang J."/>
            <person name="Xu C."/>
            <person name="Jia M."/>
            <person name="Peters R.J."/>
            <person name="Huang L."/>
            <person name="Gao W."/>
        </authorList>
    </citation>
    <scope>NUCLEOTIDE SEQUENCE [LARGE SCALE GENOMIC DNA]</scope>
    <source>
        <strain evidence="2">cv. XIE 37</strain>
        <tissue evidence="1">Leaf</tissue>
    </source>
</reference>
<sequence length="129" mass="15043">MIFHVFGDSRPQKTKQHTLNPRPFICYNHKRSRSSGSYTYVDPDQQRYFFEEIFCLPSEQGSIVAVEKYSKESITTQTNMHGCSYGYLSDARRAIAKANPVIKAKKLYKIYNFFILAFKVVVRNTQKVE</sequence>
<comment type="caution">
    <text evidence="1">The sequence shown here is derived from an EMBL/GenBank/DDBJ whole genome shotgun (WGS) entry which is preliminary data.</text>
</comment>
<proteinExistence type="predicted"/>
<gene>
    <name evidence="1" type="ORF">HS088_TW14G00566</name>
</gene>
<protein>
    <submittedName>
        <fullName evidence="1">Uncharacterized protein</fullName>
    </submittedName>
</protein>
<dbReference type="AlphaFoldDB" id="A0A7J7CQU8"/>
<name>A0A7J7CQU8_TRIWF</name>
<accession>A0A7J7CQU8</accession>
<dbReference type="SUPFAM" id="SSF118310">
    <property type="entry name" value="AN1-like Zinc finger"/>
    <property type="match status" value="1"/>
</dbReference>
<organism evidence="1 2">
    <name type="scientific">Tripterygium wilfordii</name>
    <name type="common">Thunder God vine</name>
    <dbReference type="NCBI Taxonomy" id="458696"/>
    <lineage>
        <taxon>Eukaryota</taxon>
        <taxon>Viridiplantae</taxon>
        <taxon>Streptophyta</taxon>
        <taxon>Embryophyta</taxon>
        <taxon>Tracheophyta</taxon>
        <taxon>Spermatophyta</taxon>
        <taxon>Magnoliopsida</taxon>
        <taxon>eudicotyledons</taxon>
        <taxon>Gunneridae</taxon>
        <taxon>Pentapetalae</taxon>
        <taxon>rosids</taxon>
        <taxon>fabids</taxon>
        <taxon>Celastrales</taxon>
        <taxon>Celastraceae</taxon>
        <taxon>Tripterygium</taxon>
    </lineage>
</organism>